<dbReference type="InterPro" id="IPR001711">
    <property type="entry name" value="PLipase_C_Pinositol-sp_Y"/>
</dbReference>
<evidence type="ECO:0000256" key="1">
    <source>
        <dbReference type="ARBA" id="ARBA00001195"/>
    </source>
</evidence>
<evidence type="ECO:0000256" key="6">
    <source>
        <dbReference type="ARBA" id="ARBA00022963"/>
    </source>
</evidence>
<dbReference type="SMART" id="SM00148">
    <property type="entry name" value="PLCXc"/>
    <property type="match status" value="1"/>
</dbReference>
<reference evidence="14" key="1">
    <citation type="journal article" date="2019" name="Nat. Commun.">
        <title>The genome of broomcorn millet.</title>
        <authorList>
            <person name="Zou C."/>
            <person name="Miki D."/>
            <person name="Li D."/>
            <person name="Tang Q."/>
            <person name="Xiao L."/>
            <person name="Rajput S."/>
            <person name="Deng P."/>
            <person name="Jia W."/>
            <person name="Huang R."/>
            <person name="Zhang M."/>
            <person name="Sun Y."/>
            <person name="Hu J."/>
            <person name="Fu X."/>
            <person name="Schnable P.S."/>
            <person name="Li F."/>
            <person name="Zhang H."/>
            <person name="Feng B."/>
            <person name="Zhu X."/>
            <person name="Liu R."/>
            <person name="Schnable J.C."/>
            <person name="Zhu J.-K."/>
            <person name="Zhang H."/>
        </authorList>
    </citation>
    <scope>NUCLEOTIDE SEQUENCE [LARGE SCALE GENOMIC DNA]</scope>
</reference>
<keyword evidence="8" id="KW-0807">Transducer</keyword>
<gene>
    <name evidence="13" type="ORF">C2845_PM02G29380</name>
</gene>
<comment type="catalytic activity">
    <reaction evidence="1 9">
        <text>a 1,2-diacyl-sn-glycero-3-phospho-(1D-myo-inositol-4,5-bisphosphate) + H2O = 1D-myo-inositol 1,4,5-trisphosphate + a 1,2-diacyl-sn-glycerol + H(+)</text>
        <dbReference type="Rhea" id="RHEA:33179"/>
        <dbReference type="ChEBI" id="CHEBI:15377"/>
        <dbReference type="ChEBI" id="CHEBI:15378"/>
        <dbReference type="ChEBI" id="CHEBI:17815"/>
        <dbReference type="ChEBI" id="CHEBI:58456"/>
        <dbReference type="ChEBI" id="CHEBI:203600"/>
        <dbReference type="EC" id="3.1.4.11"/>
    </reaction>
</comment>
<dbReference type="Pfam" id="PF00168">
    <property type="entry name" value="C2"/>
    <property type="match status" value="1"/>
</dbReference>
<evidence type="ECO:0000256" key="5">
    <source>
        <dbReference type="ARBA" id="ARBA00022801"/>
    </source>
</evidence>
<keyword evidence="6 9" id="KW-0442">Lipid degradation</keyword>
<dbReference type="PRINTS" id="PR00390">
    <property type="entry name" value="PHPHLIPASEC"/>
</dbReference>
<sequence length="588" mass="65816">MPKRDKGAPPRASPPYTPPPGTESEAEGADEAGASAAEMGTYKCCIFFTRRFALGDTTTPEDVRVLFSRFAGGSPYMGADDLRRYLAAWGGADGEVAEQVVDRVLQDRSRTPRFGRPALTVDDFMHFLFSEDLNPSLRHSKVHQDMNAPLSHYFIYTGHNSYLTGNQLSSDCSDTPIIKALQIGIRVIELDIWPNSSKDDIDVLHGRTLTAPVSLIKCLRSIKEYAFVASPYPVIITLEDHLTPDLQAKVAKMVLEVFGDILYYPESKHLQEFPSPEALKGRVLLSTKPPKEYLEAKGGTMKDREIEPQFKKGEREEAAWGVEVPDIQDEMQVADRQSDDDILYHERGLDDNDSQKACKHVAPEYKHLITIKAGKPKGALVDALKNDPDKVRRLSLSEQELAKVAARNGPNIGHGRALWLMYGFYKANGGCGYVKKPDFLMQTCPDGKVFDPKADLPVKATLKVKIYMGEGWHKDFKQTHFDSYSPPDFYVKVGIAGVPLDSVMRKTKAVEDNWVPVWEEEFAFPLTVPEIAVLRVEVHKQDVSEDDFGGQTALPVEDLRPGIRAVSLFDHKGHKFKSVKLLMRFEFT</sequence>
<keyword evidence="5 9" id="KW-0378">Hydrolase</keyword>
<dbReference type="SUPFAM" id="SSF49562">
    <property type="entry name" value="C2 domain (Calcium/lipid-binding domain, CaLB)"/>
    <property type="match status" value="1"/>
</dbReference>
<dbReference type="InterPro" id="IPR017946">
    <property type="entry name" value="PLC-like_Pdiesterase_TIM-brl"/>
</dbReference>
<dbReference type="PANTHER" id="PTHR10336">
    <property type="entry name" value="PHOSPHOINOSITIDE-SPECIFIC PHOSPHOLIPASE C FAMILY PROTEIN"/>
    <property type="match status" value="1"/>
</dbReference>
<comment type="caution">
    <text evidence="13">The sequence shown here is derived from an EMBL/GenBank/DDBJ whole genome shotgun (WGS) entry which is preliminary data.</text>
</comment>
<evidence type="ECO:0000259" key="12">
    <source>
        <dbReference type="PROSITE" id="PS50008"/>
    </source>
</evidence>
<name>A0A3L6S9A8_PANMI</name>
<dbReference type="InterPro" id="IPR011992">
    <property type="entry name" value="EF-hand-dom_pair"/>
</dbReference>
<feature type="region of interest" description="Disordered" evidence="10">
    <location>
        <begin position="1"/>
        <end position="33"/>
    </location>
</feature>
<dbReference type="Gene3D" id="2.60.40.150">
    <property type="entry name" value="C2 domain"/>
    <property type="match status" value="1"/>
</dbReference>
<accession>A0A3L6S9A8</accession>
<feature type="domain" description="C2" evidence="11">
    <location>
        <begin position="445"/>
        <end position="570"/>
    </location>
</feature>
<dbReference type="GO" id="GO:0005886">
    <property type="term" value="C:plasma membrane"/>
    <property type="evidence" value="ECO:0007669"/>
    <property type="project" value="UniProtKB-SubCell"/>
</dbReference>
<evidence type="ECO:0000256" key="8">
    <source>
        <dbReference type="ARBA" id="ARBA00023224"/>
    </source>
</evidence>
<dbReference type="EMBL" id="PQIB02000005">
    <property type="protein sequence ID" value="RLN17134.1"/>
    <property type="molecule type" value="Genomic_DNA"/>
</dbReference>
<dbReference type="GO" id="GO:0048015">
    <property type="term" value="P:phosphatidylinositol-mediated signaling"/>
    <property type="evidence" value="ECO:0007669"/>
    <property type="project" value="TreeGrafter"/>
</dbReference>
<evidence type="ECO:0000256" key="9">
    <source>
        <dbReference type="RuleBase" id="RU361133"/>
    </source>
</evidence>
<organism evidence="13 14">
    <name type="scientific">Panicum miliaceum</name>
    <name type="common">Proso millet</name>
    <name type="synonym">Broomcorn millet</name>
    <dbReference type="NCBI Taxonomy" id="4540"/>
    <lineage>
        <taxon>Eukaryota</taxon>
        <taxon>Viridiplantae</taxon>
        <taxon>Streptophyta</taxon>
        <taxon>Embryophyta</taxon>
        <taxon>Tracheophyta</taxon>
        <taxon>Spermatophyta</taxon>
        <taxon>Magnoliopsida</taxon>
        <taxon>Liliopsida</taxon>
        <taxon>Poales</taxon>
        <taxon>Poaceae</taxon>
        <taxon>PACMAD clade</taxon>
        <taxon>Panicoideae</taxon>
        <taxon>Panicodae</taxon>
        <taxon>Paniceae</taxon>
        <taxon>Panicinae</taxon>
        <taxon>Panicum</taxon>
        <taxon>Panicum sect. Panicum</taxon>
    </lineage>
</organism>
<dbReference type="STRING" id="4540.A0A3L6S9A8"/>
<dbReference type="InterPro" id="IPR000008">
    <property type="entry name" value="C2_dom"/>
</dbReference>
<dbReference type="PROSITE" id="PS50007">
    <property type="entry name" value="PIPLC_X_DOMAIN"/>
    <property type="match status" value="1"/>
</dbReference>
<dbReference type="InterPro" id="IPR001192">
    <property type="entry name" value="PI-PLC_fam"/>
</dbReference>
<dbReference type="Proteomes" id="UP000275267">
    <property type="component" value="Unassembled WGS sequence"/>
</dbReference>
<keyword evidence="9" id="KW-0443">Lipid metabolism</keyword>
<evidence type="ECO:0000256" key="2">
    <source>
        <dbReference type="ARBA" id="ARBA00004202"/>
    </source>
</evidence>
<dbReference type="SUPFAM" id="SSF47473">
    <property type="entry name" value="EF-hand"/>
    <property type="match status" value="1"/>
</dbReference>
<dbReference type="AlphaFoldDB" id="A0A3L6S9A8"/>
<dbReference type="PROSITE" id="PS50004">
    <property type="entry name" value="C2"/>
    <property type="match status" value="1"/>
</dbReference>
<evidence type="ECO:0000256" key="4">
    <source>
        <dbReference type="ARBA" id="ARBA00022475"/>
    </source>
</evidence>
<dbReference type="FunFam" id="2.60.40.150:FF:000060">
    <property type="entry name" value="Phosphoinositide phospholipase C"/>
    <property type="match status" value="1"/>
</dbReference>
<feature type="compositionally biased region" description="Pro residues" evidence="10">
    <location>
        <begin position="11"/>
        <end position="21"/>
    </location>
</feature>
<dbReference type="OrthoDB" id="269822at2759"/>
<dbReference type="GO" id="GO:0016042">
    <property type="term" value="P:lipid catabolic process"/>
    <property type="evidence" value="ECO:0007669"/>
    <property type="project" value="UniProtKB-KW"/>
</dbReference>
<proteinExistence type="predicted"/>
<evidence type="ECO:0000313" key="14">
    <source>
        <dbReference type="Proteomes" id="UP000275267"/>
    </source>
</evidence>
<dbReference type="EC" id="3.1.4.11" evidence="3 9"/>
<dbReference type="PANTHER" id="PTHR10336:SF212">
    <property type="entry name" value="PHOSPHOINOSITIDE PHOSPHOLIPASE C"/>
    <property type="match status" value="1"/>
</dbReference>
<dbReference type="InterPro" id="IPR000909">
    <property type="entry name" value="PLipase_C_PInositol-sp_X_dom"/>
</dbReference>
<dbReference type="CDD" id="cd00275">
    <property type="entry name" value="C2_PLC_like"/>
    <property type="match status" value="1"/>
</dbReference>
<feature type="domain" description="PI-PLC Y-box" evidence="12">
    <location>
        <begin position="415"/>
        <end position="440"/>
    </location>
</feature>
<dbReference type="Gene3D" id="3.20.20.190">
    <property type="entry name" value="Phosphatidylinositol (PI) phosphodiesterase"/>
    <property type="match status" value="2"/>
</dbReference>
<dbReference type="GO" id="GO:0006950">
    <property type="term" value="P:response to stress"/>
    <property type="evidence" value="ECO:0007669"/>
    <property type="project" value="UniProtKB-ARBA"/>
</dbReference>
<keyword evidence="7" id="KW-0472">Membrane</keyword>
<evidence type="ECO:0000259" key="11">
    <source>
        <dbReference type="PROSITE" id="PS50004"/>
    </source>
</evidence>
<keyword evidence="4" id="KW-1003">Cell membrane</keyword>
<evidence type="ECO:0000256" key="3">
    <source>
        <dbReference type="ARBA" id="ARBA00012368"/>
    </source>
</evidence>
<dbReference type="SMART" id="SM00149">
    <property type="entry name" value="PLCYc"/>
    <property type="match status" value="1"/>
</dbReference>
<evidence type="ECO:0000313" key="13">
    <source>
        <dbReference type="EMBL" id="RLN17134.1"/>
    </source>
</evidence>
<dbReference type="PROSITE" id="PS50008">
    <property type="entry name" value="PIPLC_Y_DOMAIN"/>
    <property type="match status" value="1"/>
</dbReference>
<dbReference type="SUPFAM" id="SSF51695">
    <property type="entry name" value="PLC-like phosphodiesterases"/>
    <property type="match status" value="1"/>
</dbReference>
<keyword evidence="14" id="KW-1185">Reference proteome</keyword>
<evidence type="ECO:0000256" key="10">
    <source>
        <dbReference type="SAM" id="MobiDB-lite"/>
    </source>
</evidence>
<dbReference type="Pfam" id="PF00388">
    <property type="entry name" value="PI-PLC-X"/>
    <property type="match status" value="1"/>
</dbReference>
<evidence type="ECO:0000256" key="7">
    <source>
        <dbReference type="ARBA" id="ARBA00023136"/>
    </source>
</evidence>
<protein>
    <recommendedName>
        <fullName evidence="3 9">Phosphoinositide phospholipase C</fullName>
        <ecNumber evidence="3 9">3.1.4.11</ecNumber>
    </recommendedName>
</protein>
<dbReference type="GO" id="GO:0004435">
    <property type="term" value="F:phosphatidylinositol-4,5-bisphosphate phospholipase C activity"/>
    <property type="evidence" value="ECO:0007669"/>
    <property type="project" value="UniProtKB-EC"/>
</dbReference>
<dbReference type="InterPro" id="IPR035892">
    <property type="entry name" value="C2_domain_sf"/>
</dbReference>
<dbReference type="GO" id="GO:0051209">
    <property type="term" value="P:release of sequestered calcium ion into cytosol"/>
    <property type="evidence" value="ECO:0007669"/>
    <property type="project" value="TreeGrafter"/>
</dbReference>
<dbReference type="SMART" id="SM00239">
    <property type="entry name" value="C2"/>
    <property type="match status" value="1"/>
</dbReference>
<comment type="subcellular location">
    <subcellularLocation>
        <location evidence="2">Cell membrane</location>
        <topology evidence="2">Peripheral membrane protein</topology>
    </subcellularLocation>
</comment>